<dbReference type="Proteomes" id="UP000236527">
    <property type="component" value="Unassembled WGS sequence"/>
</dbReference>
<dbReference type="PROSITE" id="PS51257">
    <property type="entry name" value="PROKAR_LIPOPROTEIN"/>
    <property type="match status" value="1"/>
</dbReference>
<dbReference type="InterPro" id="IPR011042">
    <property type="entry name" value="6-blade_b-propeller_TolB-like"/>
</dbReference>
<evidence type="ECO:0000259" key="1">
    <source>
        <dbReference type="Pfam" id="PF22807"/>
    </source>
</evidence>
<gene>
    <name evidence="2" type="ORF">NCWK1_2582</name>
</gene>
<keyword evidence="3" id="KW-1185">Reference proteome</keyword>
<protein>
    <submittedName>
        <fullName evidence="2">NHL repeat containing protein</fullName>
    </submittedName>
</protein>
<feature type="domain" description="Pyrroloquinoline quinone-dependent pyranose dehydrogenase beta-propeller" evidence="1">
    <location>
        <begin position="93"/>
        <end position="443"/>
    </location>
</feature>
<dbReference type="RefSeq" id="WP_103125061.1">
    <property type="nucleotide sequence ID" value="NZ_DF978428.1"/>
</dbReference>
<reference evidence="3" key="1">
    <citation type="journal article" date="2018" name="Genome Announc.">
        <title>Draft Genome Sequence of the Nitrogen-Fixing and Hormogonia-Inducing Cyanobacterium Nostoc cycadae Strain WK-1, Isolated from the Coralloid Roots of Cycas revoluta.</title>
        <authorList>
            <person name="Kanesaki Y."/>
            <person name="Hirose M."/>
            <person name="Hirose Y."/>
            <person name="Fujisawa T."/>
            <person name="Nakamura Y."/>
            <person name="Watanabe S."/>
            <person name="Matsunaga S."/>
            <person name="Uchida H."/>
            <person name="Murakami A."/>
        </authorList>
    </citation>
    <scope>NUCLEOTIDE SEQUENCE [LARGE SCALE GENOMIC DNA]</scope>
    <source>
        <strain evidence="3">WK-1</strain>
    </source>
</reference>
<dbReference type="InterPro" id="IPR054539">
    <property type="entry name" value="Beta-prop_PDH"/>
</dbReference>
<dbReference type="SUPFAM" id="SSF50952">
    <property type="entry name" value="Soluble quinoprotein glucose dehydrogenase"/>
    <property type="match status" value="1"/>
</dbReference>
<organism evidence="2 3">
    <name type="scientific">Nostoc cycadae WK-1</name>
    <dbReference type="NCBI Taxonomy" id="1861711"/>
    <lineage>
        <taxon>Bacteria</taxon>
        <taxon>Bacillati</taxon>
        <taxon>Cyanobacteriota</taxon>
        <taxon>Cyanophyceae</taxon>
        <taxon>Nostocales</taxon>
        <taxon>Nostocaceae</taxon>
        <taxon>Nostoc</taxon>
    </lineage>
</organism>
<proteinExistence type="predicted"/>
<dbReference type="InterPro" id="IPR011041">
    <property type="entry name" value="Quinoprot_gluc/sorb_DH_b-prop"/>
</dbReference>
<dbReference type="PANTHER" id="PTHR33546:SF1">
    <property type="entry name" value="LARGE, MULTIFUNCTIONAL SECRETED PROTEIN"/>
    <property type="match status" value="1"/>
</dbReference>
<accession>A0A2H6LI12</accession>
<evidence type="ECO:0000313" key="2">
    <source>
        <dbReference type="EMBL" id="GBE92823.1"/>
    </source>
</evidence>
<evidence type="ECO:0000313" key="3">
    <source>
        <dbReference type="Proteomes" id="UP000236527"/>
    </source>
</evidence>
<dbReference type="Gene3D" id="2.120.10.30">
    <property type="entry name" value="TolB, C-terminal domain"/>
    <property type="match status" value="1"/>
</dbReference>
<comment type="caution">
    <text evidence="2">The sequence shown here is derived from an EMBL/GenBank/DDBJ whole genome shotgun (WGS) entry which is preliminary data.</text>
</comment>
<dbReference type="EMBL" id="BDGE01000042">
    <property type="protein sequence ID" value="GBE92823.1"/>
    <property type="molecule type" value="Genomic_DNA"/>
</dbReference>
<dbReference type="AlphaFoldDB" id="A0A2H6LI12"/>
<name>A0A2H6LI12_9NOSO</name>
<sequence length="448" mass="49561">MKFSGHFLWLALLLITAGCNQIRDFSDNAITQDSTPAPLLVENSTQSQNIIPTEPLSPQPIRINLQKLPAPFATESASKRPEVVSIPQNPVLRVPPGFRVNIFAEGLKAPRWLALTSSGDVLVTETRENRIRLLRDSNGDGVADVSQTFANADNGLNIPFGMTFAGNYFFLGNTDAVLRFSYSKGQKQLSGTGEKIADLPGGGYNQHWTRNVVAAPDGKKLYVSVGSRSNADEEALPRASVQVMNLDGSEQQIFAYGLRNPVGLDFHPVTKELYTTVNERDGIGDDLVPDYFTRIQQGEFYGWPYAYLTPNNLDPRQTANGKSKRPDLVARTRTPDVLFQAHSAALGVQFYDGKSFPAKYKNGAFVAFRGSWNRDRGTGYKVVFVPFDTKGRPQDNYEDFLTGFLLNPNTPTTWGRPVGLLVLPDGSLLVTEEANNRIYRIQYTGNQK</sequence>
<dbReference type="PANTHER" id="PTHR33546">
    <property type="entry name" value="LARGE, MULTIFUNCTIONAL SECRETED PROTEIN-RELATED"/>
    <property type="match status" value="1"/>
</dbReference>
<dbReference type="Pfam" id="PF22807">
    <property type="entry name" value="TrAA12"/>
    <property type="match status" value="1"/>
</dbReference>